<dbReference type="Proteomes" id="UP000785679">
    <property type="component" value="Unassembled WGS sequence"/>
</dbReference>
<dbReference type="OrthoDB" id="339469at2759"/>
<dbReference type="PANTHER" id="PTHR22950">
    <property type="entry name" value="AMINO ACID TRANSPORTER"/>
    <property type="match status" value="1"/>
</dbReference>
<evidence type="ECO:0000259" key="7">
    <source>
        <dbReference type="Pfam" id="PF01490"/>
    </source>
</evidence>
<feature type="transmembrane region" description="Helical" evidence="6">
    <location>
        <begin position="198"/>
        <end position="218"/>
    </location>
</feature>
<feature type="transmembrane region" description="Helical" evidence="6">
    <location>
        <begin position="389"/>
        <end position="412"/>
    </location>
</feature>
<name>A0A8J8NP74_HALGN</name>
<dbReference type="InterPro" id="IPR013057">
    <property type="entry name" value="AA_transpt_TM"/>
</dbReference>
<comment type="subcellular location">
    <subcellularLocation>
        <location evidence="1">Membrane</location>
        <topology evidence="1">Multi-pass membrane protein</topology>
    </subcellularLocation>
</comment>
<sequence length="454" mass="50307">MEPPSDDLSSYKQNNLPRNTAQPQLYGSLSDPQSTTLQHRDSFISDQKTSQFLTTANIVKSFVGLGILAAPSGYQMVGFIPATLMILINGAVNTYTVHLQTKVKEAFDHDKVQTYTDLGLVCFGHKGEMGFALTILVNQILTCSGYVKFFIEQLDLLSREVKTNERTSSDEDGNKFAFYLMSIGILGVIGQFQSMKAVSYISLVAIISIVTAIAYILFSDIDEIVNPTLNLSHKLCDLSGIPYFYGIASFMFEGNAVQLEIYSQMEKPQALFTNALGNALLFASWLIVLLGSLSYASYGQFTYGVILLNLDPHISTYIVQIIYSIGILCGYCLMIIPSLKILKLFSLYKLIPDFQLFGFKKLKSKATRLCLVILCCSLAYNISDLGQFLNFQGSITGILMTYVFPIACYFKTMGLQGIQERERYMCFGILAYGVIGGVMSAGYAFQALIKINQD</sequence>
<evidence type="ECO:0000313" key="8">
    <source>
        <dbReference type="EMBL" id="TNV78508.1"/>
    </source>
</evidence>
<dbReference type="AlphaFoldDB" id="A0A8J8NP74"/>
<reference evidence="8" key="1">
    <citation type="submission" date="2019-06" db="EMBL/GenBank/DDBJ databases">
        <authorList>
            <person name="Zheng W."/>
        </authorList>
    </citation>
    <scope>NUCLEOTIDE SEQUENCE</scope>
    <source>
        <strain evidence="8">QDHG01</strain>
    </source>
</reference>
<keyword evidence="9" id="KW-1185">Reference proteome</keyword>
<dbReference type="GO" id="GO:0016020">
    <property type="term" value="C:membrane"/>
    <property type="evidence" value="ECO:0007669"/>
    <property type="project" value="UniProtKB-SubCell"/>
</dbReference>
<feature type="transmembrane region" description="Helical" evidence="6">
    <location>
        <begin position="176"/>
        <end position="192"/>
    </location>
</feature>
<keyword evidence="3 6" id="KW-1133">Transmembrane helix</keyword>
<accession>A0A8J8NP74</accession>
<evidence type="ECO:0000256" key="2">
    <source>
        <dbReference type="ARBA" id="ARBA00022692"/>
    </source>
</evidence>
<feature type="transmembrane region" description="Helical" evidence="6">
    <location>
        <begin position="275"/>
        <end position="297"/>
    </location>
</feature>
<evidence type="ECO:0000313" key="9">
    <source>
        <dbReference type="Proteomes" id="UP000785679"/>
    </source>
</evidence>
<evidence type="ECO:0000256" key="4">
    <source>
        <dbReference type="ARBA" id="ARBA00023136"/>
    </source>
</evidence>
<comment type="caution">
    <text evidence="8">The sequence shown here is derived from an EMBL/GenBank/DDBJ whole genome shotgun (WGS) entry which is preliminary data.</text>
</comment>
<gene>
    <name evidence="8" type="ORF">FGO68_gene14267</name>
</gene>
<dbReference type="Pfam" id="PF01490">
    <property type="entry name" value="Aa_trans"/>
    <property type="match status" value="1"/>
</dbReference>
<proteinExistence type="predicted"/>
<evidence type="ECO:0000256" key="1">
    <source>
        <dbReference type="ARBA" id="ARBA00004141"/>
    </source>
</evidence>
<feature type="transmembrane region" description="Helical" evidence="6">
    <location>
        <begin position="424"/>
        <end position="445"/>
    </location>
</feature>
<organism evidence="8 9">
    <name type="scientific">Halteria grandinella</name>
    <dbReference type="NCBI Taxonomy" id="5974"/>
    <lineage>
        <taxon>Eukaryota</taxon>
        <taxon>Sar</taxon>
        <taxon>Alveolata</taxon>
        <taxon>Ciliophora</taxon>
        <taxon>Intramacronucleata</taxon>
        <taxon>Spirotrichea</taxon>
        <taxon>Stichotrichia</taxon>
        <taxon>Sporadotrichida</taxon>
        <taxon>Halteriidae</taxon>
        <taxon>Halteria</taxon>
    </lineage>
</organism>
<keyword evidence="2 6" id="KW-0812">Transmembrane</keyword>
<feature type="domain" description="Amino acid transporter transmembrane" evidence="7">
    <location>
        <begin position="48"/>
        <end position="432"/>
    </location>
</feature>
<dbReference type="EMBL" id="RRYP01010243">
    <property type="protein sequence ID" value="TNV78508.1"/>
    <property type="molecule type" value="Genomic_DNA"/>
</dbReference>
<feature type="transmembrane region" description="Helical" evidence="6">
    <location>
        <begin position="366"/>
        <end position="383"/>
    </location>
</feature>
<protein>
    <recommendedName>
        <fullName evidence="7">Amino acid transporter transmembrane domain-containing protein</fullName>
    </recommendedName>
</protein>
<keyword evidence="4 6" id="KW-0472">Membrane</keyword>
<feature type="transmembrane region" description="Helical" evidence="6">
    <location>
        <begin position="317"/>
        <end position="339"/>
    </location>
</feature>
<evidence type="ECO:0000256" key="5">
    <source>
        <dbReference type="SAM" id="MobiDB-lite"/>
    </source>
</evidence>
<dbReference type="GO" id="GO:0015179">
    <property type="term" value="F:L-amino acid transmembrane transporter activity"/>
    <property type="evidence" value="ECO:0007669"/>
    <property type="project" value="TreeGrafter"/>
</dbReference>
<feature type="compositionally biased region" description="Polar residues" evidence="5">
    <location>
        <begin position="7"/>
        <end position="34"/>
    </location>
</feature>
<evidence type="ECO:0000256" key="3">
    <source>
        <dbReference type="ARBA" id="ARBA00022989"/>
    </source>
</evidence>
<feature type="region of interest" description="Disordered" evidence="5">
    <location>
        <begin position="1"/>
        <end position="34"/>
    </location>
</feature>
<evidence type="ECO:0000256" key="6">
    <source>
        <dbReference type="SAM" id="Phobius"/>
    </source>
</evidence>